<comment type="caution">
    <text evidence="2">The sequence shown here is derived from an EMBL/GenBank/DDBJ whole genome shotgun (WGS) entry which is preliminary data.</text>
</comment>
<feature type="transmembrane region" description="Helical" evidence="1">
    <location>
        <begin position="38"/>
        <end position="58"/>
    </location>
</feature>
<evidence type="ECO:0000313" key="3">
    <source>
        <dbReference type="Proteomes" id="UP001189429"/>
    </source>
</evidence>
<feature type="transmembrane region" description="Helical" evidence="1">
    <location>
        <begin position="152"/>
        <end position="168"/>
    </location>
</feature>
<evidence type="ECO:0000313" key="2">
    <source>
        <dbReference type="EMBL" id="CAK0893301.1"/>
    </source>
</evidence>
<feature type="transmembrane region" description="Helical" evidence="1">
    <location>
        <begin position="70"/>
        <end position="92"/>
    </location>
</feature>
<protein>
    <submittedName>
        <fullName evidence="2">Uncharacterized protein</fullName>
    </submittedName>
</protein>
<dbReference type="EMBL" id="CAUYUJ010019728">
    <property type="protein sequence ID" value="CAK0893301.1"/>
    <property type="molecule type" value="Genomic_DNA"/>
</dbReference>
<keyword evidence="1" id="KW-0472">Membrane</keyword>
<feature type="transmembrane region" description="Helical" evidence="1">
    <location>
        <begin position="174"/>
        <end position="195"/>
    </location>
</feature>
<proteinExistence type="predicted"/>
<evidence type="ECO:0000256" key="1">
    <source>
        <dbReference type="SAM" id="Phobius"/>
    </source>
</evidence>
<keyword evidence="3" id="KW-1185">Reference proteome</keyword>
<organism evidence="2 3">
    <name type="scientific">Prorocentrum cordatum</name>
    <dbReference type="NCBI Taxonomy" id="2364126"/>
    <lineage>
        <taxon>Eukaryota</taxon>
        <taxon>Sar</taxon>
        <taxon>Alveolata</taxon>
        <taxon>Dinophyceae</taxon>
        <taxon>Prorocentrales</taxon>
        <taxon>Prorocentraceae</taxon>
        <taxon>Prorocentrum</taxon>
    </lineage>
</organism>
<keyword evidence="1" id="KW-0812">Transmembrane</keyword>
<gene>
    <name evidence="2" type="ORF">PCOR1329_LOCUS72679</name>
</gene>
<keyword evidence="1" id="KW-1133">Transmembrane helix</keyword>
<accession>A0ABN9X3J5</accession>
<reference evidence="2" key="1">
    <citation type="submission" date="2023-10" db="EMBL/GenBank/DDBJ databases">
        <authorList>
            <person name="Chen Y."/>
            <person name="Shah S."/>
            <person name="Dougan E. K."/>
            <person name="Thang M."/>
            <person name="Chan C."/>
        </authorList>
    </citation>
    <scope>NUCLEOTIDE SEQUENCE [LARGE SCALE GENOMIC DNA]</scope>
</reference>
<feature type="transmembrane region" description="Helical" evidence="1">
    <location>
        <begin position="124"/>
        <end position="145"/>
    </location>
</feature>
<feature type="non-terminal residue" evidence="2">
    <location>
        <position position="232"/>
    </location>
</feature>
<sequence>MSEEPLRRLYDMVWLQEVCGEGVAVPFTTGSMVDDSTATASSCFLVGVAGAIAAAAVFQAKPLPLRFRLLAAGFCGLEGLALAVAGALMALVRPPRGPDGAAAGEGRLLDGSSPLYWLPQLLRLAGSLLMCVLSNQVLLVIGGLFPGPTISWLNAASALLITFCAYAFCSGARGLAMVNGVVGGAIGYGIVVLAFRGKLLKCRALALIVTGLWVRWELEDRCGDKGYADCFQ</sequence>
<name>A0ABN9X3J5_9DINO</name>
<dbReference type="Proteomes" id="UP001189429">
    <property type="component" value="Unassembled WGS sequence"/>
</dbReference>